<organism evidence="2 3">
    <name type="scientific">Phyllostomus discolor</name>
    <name type="common">pale spear-nosed bat</name>
    <dbReference type="NCBI Taxonomy" id="89673"/>
    <lineage>
        <taxon>Eukaryota</taxon>
        <taxon>Metazoa</taxon>
        <taxon>Chordata</taxon>
        <taxon>Craniata</taxon>
        <taxon>Vertebrata</taxon>
        <taxon>Euteleostomi</taxon>
        <taxon>Mammalia</taxon>
        <taxon>Eutheria</taxon>
        <taxon>Laurasiatheria</taxon>
        <taxon>Chiroptera</taxon>
        <taxon>Yangochiroptera</taxon>
        <taxon>Phyllostomidae</taxon>
        <taxon>Phyllostominae</taxon>
        <taxon>Phyllostomus</taxon>
    </lineage>
</organism>
<dbReference type="EMBL" id="JABVXQ010000013">
    <property type="protein sequence ID" value="KAF6081893.1"/>
    <property type="molecule type" value="Genomic_DNA"/>
</dbReference>
<keyword evidence="1" id="KW-0732">Signal</keyword>
<dbReference type="AlphaFoldDB" id="A0A833YWJ9"/>
<comment type="caution">
    <text evidence="2">The sequence shown here is derived from an EMBL/GenBank/DDBJ whole genome shotgun (WGS) entry which is preliminary data.</text>
</comment>
<accession>A0A833YWJ9</accession>
<evidence type="ECO:0000313" key="2">
    <source>
        <dbReference type="EMBL" id="KAF6081893.1"/>
    </source>
</evidence>
<evidence type="ECO:0000256" key="1">
    <source>
        <dbReference type="SAM" id="SignalP"/>
    </source>
</evidence>
<feature type="signal peptide" evidence="1">
    <location>
        <begin position="1"/>
        <end position="24"/>
    </location>
</feature>
<dbReference type="Proteomes" id="UP000664940">
    <property type="component" value="Unassembled WGS sequence"/>
</dbReference>
<name>A0A833YWJ9_9CHIR</name>
<gene>
    <name evidence="2" type="ORF">HJG60_008884</name>
</gene>
<evidence type="ECO:0000313" key="3">
    <source>
        <dbReference type="Proteomes" id="UP000664940"/>
    </source>
</evidence>
<sequence length="165" mass="18242">MGPSAGQRFLGQVCVCLLLPPLPGRQGAGTAPWAQGLGVRQPLRRQTAELSCQNSPSTLLASVWGLQKKVPYVVSLLKRKNGHFPLFHDLLRNRAFLSNLGGGGIPVSAFTIFQQLWKASWWVFLGMPTVRGVPWDRPAPPHPPLHPYLDRENLCSQANYTIIQL</sequence>
<protein>
    <submittedName>
        <fullName evidence="2">Uncharacterized protein</fullName>
    </submittedName>
</protein>
<feature type="chain" id="PRO_5032553092" evidence="1">
    <location>
        <begin position="25"/>
        <end position="165"/>
    </location>
</feature>
<proteinExistence type="predicted"/>
<reference evidence="2 3" key="1">
    <citation type="journal article" date="2020" name="Nature">
        <title>Six reference-quality genomes reveal evolution of bat adaptations.</title>
        <authorList>
            <person name="Jebb D."/>
            <person name="Huang Z."/>
            <person name="Pippel M."/>
            <person name="Hughes G.M."/>
            <person name="Lavrichenko K."/>
            <person name="Devanna P."/>
            <person name="Winkler S."/>
            <person name="Jermiin L.S."/>
            <person name="Skirmuntt E.C."/>
            <person name="Katzourakis A."/>
            <person name="Burkitt-Gray L."/>
            <person name="Ray D.A."/>
            <person name="Sullivan K.A.M."/>
            <person name="Roscito J.G."/>
            <person name="Kirilenko B.M."/>
            <person name="Davalos L.M."/>
            <person name="Corthals A.P."/>
            <person name="Power M.L."/>
            <person name="Jones G."/>
            <person name="Ransome R.D."/>
            <person name="Dechmann D.K.N."/>
            <person name="Locatelli A.G."/>
            <person name="Puechmaille S.J."/>
            <person name="Fedrigo O."/>
            <person name="Jarvis E.D."/>
            <person name="Hiller M."/>
            <person name="Vernes S.C."/>
            <person name="Myers E.W."/>
            <person name="Teeling E.C."/>
        </authorList>
    </citation>
    <scope>NUCLEOTIDE SEQUENCE [LARGE SCALE GENOMIC DNA]</scope>
    <source>
        <strain evidence="2">Bat1K_MPI-CBG_1</strain>
    </source>
</reference>